<evidence type="ECO:0000313" key="8">
    <source>
        <dbReference type="Proteomes" id="UP000077262"/>
    </source>
</evidence>
<dbReference type="Pfam" id="PF00884">
    <property type="entry name" value="Sulfatase"/>
    <property type="match status" value="1"/>
</dbReference>
<dbReference type="InterPro" id="IPR000917">
    <property type="entry name" value="Sulfatase_N"/>
</dbReference>
<accession>A0A177JRG8</accession>
<evidence type="ECO:0000313" key="7">
    <source>
        <dbReference type="EMBL" id="OAH43812.1"/>
    </source>
</evidence>
<sequence>MSKEVALPHVSVRPVRRPCGRVLSATSSLALLMALSAPAVAQTSDASAAKIYGRTPAESSPPSWPHPVRAAKGAPNILIVMTDDVGFGASSTFGGPIPTPTFDALAQAGLRYNQFNTTAICSPTRASLLTGRDPQAVGMGYVANWATGYDGYNSVIPKSAGTMAQILKENGYNTAMIGKGHVTPEWEMSRAGPFDRWPTGLGFEYFYGFLGADSSMAEPNLVENTAHVQAPADPAYHLEHDLADHAIRWIDEQHAAAPDKPFLLYYATGTAHAPNQPPADWLARFRGKFDAGWDAMRAETVARQKRLGVIPQGTDDAPRPDTLPHWDSLTVNQKRLYARYMEAYAASLAYADAQIGRVIQRLRDNGEIDNTLIIYIQGDNGASAEGSFDGKLFEQSALSGVKENPDYALAHIDDIGTRNAYNLIPGGWGWALNAPFPWAKRYGSHFGGTRNGMVMSWPRHIQDPGGLRSQFHHVSDIMPTVLEAAGVKAPEILDGIPQKPITGISMGYSFAAKDAPSHRTTQVFAMAQNLSVYKDGWVAATAPMVTPWERTPPPPVPIDQRVWQLYDTRSDFSEAHDLAATNPQKLAALKDLFWAEAATAGILPIHGSEGGQKGRPDHNAGRAHFTYHGPVGPIPESAAPGLVGHSFTIRAQVSVPADGGQGVIAVHGGRFGGYSLFLDKGRPSFTYNLTPAHMSRIAGTAPLTAGRHDIGLRFVMDREAPTSGATATLLVDGKEVARGRIDRTFALVVSHTEDFEVGQDSISPVDPAYDVTSSHFTGTIEQVDISLP</sequence>
<dbReference type="GO" id="GO:0016787">
    <property type="term" value="F:hydrolase activity"/>
    <property type="evidence" value="ECO:0007669"/>
    <property type="project" value="UniProtKB-KW"/>
</dbReference>
<evidence type="ECO:0000256" key="1">
    <source>
        <dbReference type="ARBA" id="ARBA00008779"/>
    </source>
</evidence>
<dbReference type="EMBL" id="LSTR01000033">
    <property type="protein sequence ID" value="OAH43812.1"/>
    <property type="molecule type" value="Genomic_DNA"/>
</dbReference>
<evidence type="ECO:0000256" key="4">
    <source>
        <dbReference type="ARBA" id="ARBA00022837"/>
    </source>
</evidence>
<keyword evidence="3" id="KW-0378">Hydrolase</keyword>
<keyword evidence="4" id="KW-0106">Calcium</keyword>
<comment type="similarity">
    <text evidence="1">Belongs to the sulfatase family.</text>
</comment>
<name>A0A177JRG8_SPHYA</name>
<dbReference type="InterPro" id="IPR013320">
    <property type="entry name" value="ConA-like_dom_sf"/>
</dbReference>
<dbReference type="PANTHER" id="PTHR42693:SF43">
    <property type="entry name" value="BLL2667 PROTEIN"/>
    <property type="match status" value="1"/>
</dbReference>
<dbReference type="PANTHER" id="PTHR42693">
    <property type="entry name" value="ARYLSULFATASE FAMILY MEMBER"/>
    <property type="match status" value="1"/>
</dbReference>
<gene>
    <name evidence="7" type="ORF">AX777_18535</name>
</gene>
<keyword evidence="2" id="KW-0479">Metal-binding</keyword>
<keyword evidence="5" id="KW-0732">Signal</keyword>
<comment type="caution">
    <text evidence="7">The sequence shown here is derived from an EMBL/GenBank/DDBJ whole genome shotgun (WGS) entry which is preliminary data.</text>
</comment>
<dbReference type="InterPro" id="IPR017850">
    <property type="entry name" value="Alkaline_phosphatase_core_sf"/>
</dbReference>
<dbReference type="CDD" id="cd16025">
    <property type="entry name" value="PAS_like"/>
    <property type="match status" value="1"/>
</dbReference>
<dbReference type="GO" id="GO:0046872">
    <property type="term" value="F:metal ion binding"/>
    <property type="evidence" value="ECO:0007669"/>
    <property type="project" value="UniProtKB-KW"/>
</dbReference>
<protein>
    <submittedName>
        <fullName evidence="7">Arylsulfatase</fullName>
    </submittedName>
</protein>
<reference evidence="7 8" key="1">
    <citation type="submission" date="2016-02" db="EMBL/GenBank/DDBJ databases">
        <authorList>
            <person name="Wen L."/>
            <person name="He K."/>
            <person name="Yang H."/>
        </authorList>
    </citation>
    <scope>NUCLEOTIDE SEQUENCE [LARGE SCALE GENOMIC DNA]</scope>
    <source>
        <strain evidence="7 8">CD09_2</strain>
    </source>
</reference>
<proteinExistence type="inferred from homology"/>
<evidence type="ECO:0000259" key="6">
    <source>
        <dbReference type="Pfam" id="PF00884"/>
    </source>
</evidence>
<dbReference type="SUPFAM" id="SSF49899">
    <property type="entry name" value="Concanavalin A-like lectins/glucanases"/>
    <property type="match status" value="1"/>
</dbReference>
<feature type="domain" description="Sulfatase N-terminal" evidence="6">
    <location>
        <begin position="75"/>
        <end position="487"/>
    </location>
</feature>
<evidence type="ECO:0000256" key="5">
    <source>
        <dbReference type="SAM" id="SignalP"/>
    </source>
</evidence>
<dbReference type="PROSITE" id="PS00523">
    <property type="entry name" value="SULFATASE_1"/>
    <property type="match status" value="1"/>
</dbReference>
<evidence type="ECO:0000256" key="2">
    <source>
        <dbReference type="ARBA" id="ARBA00022723"/>
    </source>
</evidence>
<dbReference type="InterPro" id="IPR050738">
    <property type="entry name" value="Sulfatase"/>
</dbReference>
<feature type="signal peptide" evidence="5">
    <location>
        <begin position="1"/>
        <end position="41"/>
    </location>
</feature>
<feature type="chain" id="PRO_5008065255" evidence="5">
    <location>
        <begin position="42"/>
        <end position="788"/>
    </location>
</feature>
<evidence type="ECO:0000256" key="3">
    <source>
        <dbReference type="ARBA" id="ARBA00022801"/>
    </source>
</evidence>
<dbReference type="InterPro" id="IPR024607">
    <property type="entry name" value="Sulfatase_CS"/>
</dbReference>
<dbReference type="Gene3D" id="3.40.720.10">
    <property type="entry name" value="Alkaline Phosphatase, subunit A"/>
    <property type="match status" value="1"/>
</dbReference>
<dbReference type="Proteomes" id="UP000077262">
    <property type="component" value="Unassembled WGS sequence"/>
</dbReference>
<dbReference type="AlphaFoldDB" id="A0A177JRG8"/>
<organism evidence="7 8">
    <name type="scientific">Sphingobium yanoikuyae</name>
    <name type="common">Sphingomonas yanoikuyae</name>
    <dbReference type="NCBI Taxonomy" id="13690"/>
    <lineage>
        <taxon>Bacteria</taxon>
        <taxon>Pseudomonadati</taxon>
        <taxon>Pseudomonadota</taxon>
        <taxon>Alphaproteobacteria</taxon>
        <taxon>Sphingomonadales</taxon>
        <taxon>Sphingomonadaceae</taxon>
        <taxon>Sphingobium</taxon>
    </lineage>
</organism>
<dbReference type="SUPFAM" id="SSF53649">
    <property type="entry name" value="Alkaline phosphatase-like"/>
    <property type="match status" value="1"/>
</dbReference>
<dbReference type="Gene3D" id="3.30.1120.10">
    <property type="match status" value="1"/>
</dbReference>